<name>A0A239GVK5_9ACTN</name>
<evidence type="ECO:0000313" key="2">
    <source>
        <dbReference type="Proteomes" id="UP000198420"/>
    </source>
</evidence>
<dbReference type="Proteomes" id="UP000198420">
    <property type="component" value="Unassembled WGS sequence"/>
</dbReference>
<evidence type="ECO:0000313" key="1">
    <source>
        <dbReference type="EMBL" id="SNS72553.1"/>
    </source>
</evidence>
<proteinExistence type="predicted"/>
<dbReference type="AlphaFoldDB" id="A0A239GVK5"/>
<gene>
    <name evidence="1" type="ORF">SAMN06265355_12627</name>
</gene>
<dbReference type="OrthoDB" id="3483725at2"/>
<dbReference type="RefSeq" id="WP_143227453.1">
    <property type="nucleotide sequence ID" value="NZ_FZNP01000026.1"/>
</dbReference>
<protein>
    <recommendedName>
        <fullName evidence="3">Selenoprotein W-related protein</fullName>
    </recommendedName>
</protein>
<keyword evidence="2" id="KW-1185">Reference proteome</keyword>
<sequence>MSASSARRVDAFKSELEKAFPPWRIVVTDRCRWWALRGPMPPERINEVDTVEADTPEQLRDKLEELAAVAS</sequence>
<dbReference type="EMBL" id="FZNP01000026">
    <property type="protein sequence ID" value="SNS72553.1"/>
    <property type="molecule type" value="Genomic_DNA"/>
</dbReference>
<evidence type="ECO:0008006" key="3">
    <source>
        <dbReference type="Google" id="ProtNLM"/>
    </source>
</evidence>
<organism evidence="1 2">
    <name type="scientific">Actinomadura mexicana</name>
    <dbReference type="NCBI Taxonomy" id="134959"/>
    <lineage>
        <taxon>Bacteria</taxon>
        <taxon>Bacillati</taxon>
        <taxon>Actinomycetota</taxon>
        <taxon>Actinomycetes</taxon>
        <taxon>Streptosporangiales</taxon>
        <taxon>Thermomonosporaceae</taxon>
        <taxon>Actinomadura</taxon>
    </lineage>
</organism>
<reference evidence="2" key="1">
    <citation type="submission" date="2017-06" db="EMBL/GenBank/DDBJ databases">
        <authorList>
            <person name="Varghese N."/>
            <person name="Submissions S."/>
        </authorList>
    </citation>
    <scope>NUCLEOTIDE SEQUENCE [LARGE SCALE GENOMIC DNA]</scope>
    <source>
        <strain evidence="2">DSM 44485</strain>
    </source>
</reference>
<accession>A0A239GVK5</accession>